<dbReference type="EMBL" id="GL348719">
    <property type="protein sequence ID" value="EFH47022.1"/>
    <property type="molecule type" value="Genomic_DNA"/>
</dbReference>
<evidence type="ECO:0008006" key="3">
    <source>
        <dbReference type="Google" id="ProtNLM"/>
    </source>
</evidence>
<protein>
    <recommendedName>
        <fullName evidence="3">NB-ARC domain-containing protein</fullName>
    </recommendedName>
</protein>
<dbReference type="PANTHER" id="PTHR11017:SF559">
    <property type="entry name" value="DISEASE RESISTANCE PROTEIN CHL1"/>
    <property type="match status" value="1"/>
</dbReference>
<dbReference type="InterPro" id="IPR027417">
    <property type="entry name" value="P-loop_NTPase"/>
</dbReference>
<reference evidence="2" key="1">
    <citation type="journal article" date="2011" name="Nat. Genet.">
        <title>The Arabidopsis lyrata genome sequence and the basis of rapid genome size change.</title>
        <authorList>
            <person name="Hu T.T."/>
            <person name="Pattyn P."/>
            <person name="Bakker E.G."/>
            <person name="Cao J."/>
            <person name="Cheng J.-F."/>
            <person name="Clark R.M."/>
            <person name="Fahlgren N."/>
            <person name="Fawcett J.A."/>
            <person name="Grimwood J."/>
            <person name="Gundlach H."/>
            <person name="Haberer G."/>
            <person name="Hollister J.D."/>
            <person name="Ossowski S."/>
            <person name="Ottilar R.P."/>
            <person name="Salamov A.A."/>
            <person name="Schneeberger K."/>
            <person name="Spannagl M."/>
            <person name="Wang X."/>
            <person name="Yang L."/>
            <person name="Nasrallah M.E."/>
            <person name="Bergelson J."/>
            <person name="Carrington J.C."/>
            <person name="Gaut B.S."/>
            <person name="Schmutz J."/>
            <person name="Mayer K.F.X."/>
            <person name="Van de Peer Y."/>
            <person name="Grigoriev I.V."/>
            <person name="Nordborg M."/>
            <person name="Weigel D."/>
            <person name="Guo Y.-L."/>
        </authorList>
    </citation>
    <scope>NUCLEOTIDE SEQUENCE [LARGE SCALE GENOMIC DNA]</scope>
    <source>
        <strain evidence="2">cv. MN47</strain>
    </source>
</reference>
<evidence type="ECO:0000313" key="2">
    <source>
        <dbReference type="Proteomes" id="UP000008694"/>
    </source>
</evidence>
<dbReference type="PANTHER" id="PTHR11017">
    <property type="entry name" value="LEUCINE-RICH REPEAT-CONTAINING PROTEIN"/>
    <property type="match status" value="1"/>
</dbReference>
<gene>
    <name evidence="1" type="ORF">ARALYDRAFT_916327</name>
</gene>
<dbReference type="AlphaFoldDB" id="D7MJI7"/>
<dbReference type="Proteomes" id="UP000008694">
    <property type="component" value="Unassembled WGS sequence"/>
</dbReference>
<dbReference type="InterPro" id="IPR044974">
    <property type="entry name" value="Disease_R_plants"/>
</dbReference>
<proteinExistence type="predicted"/>
<dbReference type="SUPFAM" id="SSF52540">
    <property type="entry name" value="P-loop containing nucleoside triphosphate hydrolases"/>
    <property type="match status" value="1"/>
</dbReference>
<dbReference type="GO" id="GO:0006952">
    <property type="term" value="P:defense response"/>
    <property type="evidence" value="ECO:0007669"/>
    <property type="project" value="InterPro"/>
</dbReference>
<dbReference type="Gene3D" id="3.40.50.300">
    <property type="entry name" value="P-loop containing nucleotide triphosphate hydrolases"/>
    <property type="match status" value="1"/>
</dbReference>
<evidence type="ECO:0000313" key="1">
    <source>
        <dbReference type="EMBL" id="EFH47022.1"/>
    </source>
</evidence>
<sequence length="185" mass="21519">MDRHMKVVYDLLALEVNKEVRTIGIWGSSIRVSQRKTTFARYIYSEMFVNFQTYVFLDNVENMKDKLLKFEGEEDPTVIISSYHDGHEITEARRKHRKVLLIADDVNNIEQGKWIIEYANWFAPGSRIILISQNKNMLVDAGVKHVYEVTSFRLLGSFLYGRGRDEWVATLLKLKAKQGGNIMEV</sequence>
<accession>D7MJI7</accession>
<dbReference type="Gramene" id="scaffold_704069.1">
    <property type="protein sequence ID" value="scaffold_704069.1"/>
    <property type="gene ID" value="scaffold_704069.1"/>
</dbReference>
<organism evidence="2">
    <name type="scientific">Arabidopsis lyrata subsp. lyrata</name>
    <name type="common">Lyre-leaved rock-cress</name>
    <dbReference type="NCBI Taxonomy" id="81972"/>
    <lineage>
        <taxon>Eukaryota</taxon>
        <taxon>Viridiplantae</taxon>
        <taxon>Streptophyta</taxon>
        <taxon>Embryophyta</taxon>
        <taxon>Tracheophyta</taxon>
        <taxon>Spermatophyta</taxon>
        <taxon>Magnoliopsida</taxon>
        <taxon>eudicotyledons</taxon>
        <taxon>Gunneridae</taxon>
        <taxon>Pentapetalae</taxon>
        <taxon>rosids</taxon>
        <taxon>malvids</taxon>
        <taxon>Brassicales</taxon>
        <taxon>Brassicaceae</taxon>
        <taxon>Camelineae</taxon>
        <taxon>Arabidopsis</taxon>
    </lineage>
</organism>
<name>D7MJI7_ARALL</name>
<dbReference type="HOGENOM" id="CLU_1463223_0_0_1"/>
<keyword evidence="2" id="KW-1185">Reference proteome</keyword>